<sequence length="209" mass="23561">MKLLLFVLIGLTIRNTETRGQSIEQLLTPKIATLETARGADNLQRLANDFERIALAHPKNWHAQYYTAYAYTVLAFQLPKGKIDATCDRAVEYLDKAVGIRPKEVENYVLMAYLLSARINVNPMFRGASMGSQSKEHLNKAFELAPDNPRAYYVRGMGIFRTPAAFGGGKKKARPYLDKAMETFNTLKDVSPLDPRWGKNETAQLLAEY</sequence>
<name>A0A1H7J0L8_9SPHI</name>
<dbReference type="STRING" id="332977.SAMN05421740_102402"/>
<dbReference type="OrthoDB" id="1150971at2"/>
<accession>A0A1H7J0L8</accession>
<dbReference type="InterPro" id="IPR011990">
    <property type="entry name" value="TPR-like_helical_dom_sf"/>
</dbReference>
<proteinExistence type="predicted"/>
<dbReference type="Proteomes" id="UP000198916">
    <property type="component" value="Unassembled WGS sequence"/>
</dbReference>
<organism evidence="1 2">
    <name type="scientific">Parapedobacter koreensis</name>
    <dbReference type="NCBI Taxonomy" id="332977"/>
    <lineage>
        <taxon>Bacteria</taxon>
        <taxon>Pseudomonadati</taxon>
        <taxon>Bacteroidota</taxon>
        <taxon>Sphingobacteriia</taxon>
        <taxon>Sphingobacteriales</taxon>
        <taxon>Sphingobacteriaceae</taxon>
        <taxon>Parapedobacter</taxon>
    </lineage>
</organism>
<evidence type="ECO:0000313" key="1">
    <source>
        <dbReference type="EMBL" id="SEK67407.1"/>
    </source>
</evidence>
<gene>
    <name evidence="1" type="ORF">SAMN05421740_102402</name>
</gene>
<dbReference type="AlphaFoldDB" id="A0A1H7J0L8"/>
<protein>
    <recommendedName>
        <fullName evidence="3">Tetratricopeptide repeat-containing protein</fullName>
    </recommendedName>
</protein>
<dbReference type="EMBL" id="FNZR01000002">
    <property type="protein sequence ID" value="SEK67407.1"/>
    <property type="molecule type" value="Genomic_DNA"/>
</dbReference>
<evidence type="ECO:0008006" key="3">
    <source>
        <dbReference type="Google" id="ProtNLM"/>
    </source>
</evidence>
<dbReference type="Gene3D" id="1.25.40.10">
    <property type="entry name" value="Tetratricopeptide repeat domain"/>
    <property type="match status" value="1"/>
</dbReference>
<reference evidence="2" key="1">
    <citation type="submission" date="2016-10" db="EMBL/GenBank/DDBJ databases">
        <authorList>
            <person name="Varghese N."/>
            <person name="Submissions S."/>
        </authorList>
    </citation>
    <scope>NUCLEOTIDE SEQUENCE [LARGE SCALE GENOMIC DNA]</scope>
    <source>
        <strain evidence="2">Jip14</strain>
    </source>
</reference>
<keyword evidence="2" id="KW-1185">Reference proteome</keyword>
<evidence type="ECO:0000313" key="2">
    <source>
        <dbReference type="Proteomes" id="UP000198916"/>
    </source>
</evidence>
<dbReference type="RefSeq" id="WP_090603575.1">
    <property type="nucleotide sequence ID" value="NZ_FNZR01000002.1"/>
</dbReference>
<dbReference type="SUPFAM" id="SSF48452">
    <property type="entry name" value="TPR-like"/>
    <property type="match status" value="1"/>
</dbReference>